<keyword evidence="1" id="KW-0479">Metal-binding</keyword>
<dbReference type="Pfam" id="PF00098">
    <property type="entry name" value="zf-CCHC"/>
    <property type="match status" value="1"/>
</dbReference>
<gene>
    <name evidence="5" type="ORF">CAMPLR22A2D_LOCUS5133</name>
</gene>
<dbReference type="InterPro" id="IPR001878">
    <property type="entry name" value="Znf_CCHC"/>
</dbReference>
<protein>
    <recommendedName>
        <fullName evidence="4">CCHC-type domain-containing protein</fullName>
    </recommendedName>
</protein>
<dbReference type="InterPro" id="IPR036875">
    <property type="entry name" value="Znf_CCHC_sf"/>
</dbReference>
<dbReference type="GO" id="GO:0003676">
    <property type="term" value="F:nucleic acid binding"/>
    <property type="evidence" value="ECO:0007669"/>
    <property type="project" value="InterPro"/>
</dbReference>
<dbReference type="SUPFAM" id="SSF57756">
    <property type="entry name" value="Retrovirus zinc finger-like domains"/>
    <property type="match status" value="1"/>
</dbReference>
<dbReference type="Gene3D" id="4.10.60.10">
    <property type="entry name" value="Zinc finger, CCHC-type"/>
    <property type="match status" value="1"/>
</dbReference>
<dbReference type="EMBL" id="LS480641">
    <property type="protein sequence ID" value="SPT20500.1"/>
    <property type="molecule type" value="Genomic_DNA"/>
</dbReference>
<keyword evidence="1" id="KW-0863">Zinc-finger</keyword>
<sequence length="634" mass="72773">MLQYNAQACDTIFNGLCPDEFNKISHLENAKEISDTLIDMHEGTDSVKESKLDVLQSQLDKFKMKDGEGAAEMYSRLALITNEIAGLGSEEMTDRFIIKKILRALDGKYDTVCTLIQMMPNYKDLKPTEVIGRIIAHEMSLKDKELLHNKSSGAYKASCEVPTSSSEKQTFNEELSLMVKNFNKFYKSRSKDRSSKSRSYNDKRSCSRERNCYNCGRPGHYSNECMTPYKRREDSPKRRSRREESPSRERRSRDDRYERRHSRRSKDSERKEKSSRSYTKQRHQAHFGEWVSGSDSDNHSKRSYHSNSEYTQDEGVAGLALVTTNSYDIFDSPNEGVGTCFMAKGPKVSHLEYVDFNSDEDDLLGDDDLLVDNSSDEYYDETSINHANQDITNDNDKEKIESLTKELNTLKLAHETILEDHRELLRTDEKLRFEKLNLEQEHEFLKAINDDLRKKSSSYIAKRLLLSTYMPQVKSSNKNKKDSSSSSNNDHVKSNIVASSSSLDSTNDSLSQVTLEQENSLLKGIIEKGVYKSLAGSKQFEEIVRKQGRHWKNQGVGFERKFNTNGVEWEDDLPPQDYKQKGKDKLQEEIDAFGEAPKTLVKWIPKTTSSSTSSSTTTTPRIPIKMVWIQKKKN</sequence>
<keyword evidence="1" id="KW-0862">Zinc</keyword>
<feature type="region of interest" description="Disordered" evidence="3">
    <location>
        <begin position="223"/>
        <end position="310"/>
    </location>
</feature>
<dbReference type="Proteomes" id="UP000280104">
    <property type="component" value="Chromosome II"/>
</dbReference>
<accession>A0A7H4LPG1</accession>
<feature type="domain" description="CCHC-type" evidence="4">
    <location>
        <begin position="212"/>
        <end position="225"/>
    </location>
</feature>
<feature type="compositionally biased region" description="Basic and acidic residues" evidence="3">
    <location>
        <begin position="265"/>
        <end position="275"/>
    </location>
</feature>
<dbReference type="PANTHER" id="PTHR34676:SF17">
    <property type="entry name" value="OS06G0684500 PROTEIN"/>
    <property type="match status" value="1"/>
</dbReference>
<dbReference type="GO" id="GO:0008270">
    <property type="term" value="F:zinc ion binding"/>
    <property type="evidence" value="ECO:0007669"/>
    <property type="project" value="UniProtKB-KW"/>
</dbReference>
<dbReference type="SMART" id="SM00343">
    <property type="entry name" value="ZnF_C2HC"/>
    <property type="match status" value="1"/>
</dbReference>
<dbReference type="PROSITE" id="PS50158">
    <property type="entry name" value="ZF_CCHC"/>
    <property type="match status" value="1"/>
</dbReference>
<feature type="coiled-coil region" evidence="2">
    <location>
        <begin position="393"/>
        <end position="455"/>
    </location>
</feature>
<evidence type="ECO:0000256" key="3">
    <source>
        <dbReference type="SAM" id="MobiDB-lite"/>
    </source>
</evidence>
<evidence type="ECO:0000256" key="1">
    <source>
        <dbReference type="PROSITE-ProRule" id="PRU00047"/>
    </source>
</evidence>
<feature type="compositionally biased region" description="Basic and acidic residues" evidence="3">
    <location>
        <begin position="230"/>
        <end position="258"/>
    </location>
</feature>
<keyword evidence="2" id="KW-0175">Coiled coil</keyword>
<proteinExistence type="predicted"/>
<evidence type="ECO:0000259" key="4">
    <source>
        <dbReference type="PROSITE" id="PS50158"/>
    </source>
</evidence>
<evidence type="ECO:0000313" key="6">
    <source>
        <dbReference type="Proteomes" id="UP000280104"/>
    </source>
</evidence>
<dbReference type="Pfam" id="PF14223">
    <property type="entry name" value="Retrotran_gag_2"/>
    <property type="match status" value="1"/>
</dbReference>
<dbReference type="AlphaFoldDB" id="A0A7H4LPG1"/>
<feature type="region of interest" description="Disordered" evidence="3">
    <location>
        <begin position="471"/>
        <end position="492"/>
    </location>
</feature>
<name>A0A7H4LPG1_WHEAT</name>
<evidence type="ECO:0000313" key="5">
    <source>
        <dbReference type="EMBL" id="SPT20500.1"/>
    </source>
</evidence>
<evidence type="ECO:0000256" key="2">
    <source>
        <dbReference type="SAM" id="Coils"/>
    </source>
</evidence>
<organism evidence="5 6">
    <name type="scientific">Triticum aestivum</name>
    <name type="common">Wheat</name>
    <dbReference type="NCBI Taxonomy" id="4565"/>
    <lineage>
        <taxon>Eukaryota</taxon>
        <taxon>Viridiplantae</taxon>
        <taxon>Streptophyta</taxon>
        <taxon>Embryophyta</taxon>
        <taxon>Tracheophyta</taxon>
        <taxon>Spermatophyta</taxon>
        <taxon>Magnoliopsida</taxon>
        <taxon>Liliopsida</taxon>
        <taxon>Poales</taxon>
        <taxon>Poaceae</taxon>
        <taxon>BOP clade</taxon>
        <taxon>Pooideae</taxon>
        <taxon>Triticodae</taxon>
        <taxon>Triticeae</taxon>
        <taxon>Triticinae</taxon>
        <taxon>Triticum</taxon>
    </lineage>
</organism>
<dbReference type="PANTHER" id="PTHR34676">
    <property type="entry name" value="DUF4219 DOMAIN-CONTAINING PROTEIN-RELATED"/>
    <property type="match status" value="1"/>
</dbReference>
<reference evidence="5 6" key="1">
    <citation type="submission" date="2018-05" db="EMBL/GenBank/DDBJ databases">
        <authorList>
            <person name="Thind KAUR A."/>
        </authorList>
    </citation>
    <scope>NUCLEOTIDE SEQUENCE [LARGE SCALE GENOMIC DNA]</scope>
</reference>